<evidence type="ECO:0000256" key="4">
    <source>
        <dbReference type="ARBA" id="ARBA00023015"/>
    </source>
</evidence>
<feature type="domain" description="HMG box" evidence="11">
    <location>
        <begin position="189"/>
        <end position="259"/>
    </location>
</feature>
<feature type="region of interest" description="Disordered" evidence="10">
    <location>
        <begin position="315"/>
        <end position="352"/>
    </location>
</feature>
<comment type="subcellular location">
    <subcellularLocation>
        <location evidence="1">Nucleus</location>
    </subcellularLocation>
</comment>
<keyword evidence="7" id="KW-0804">Transcription</keyword>
<dbReference type="SMART" id="SM00398">
    <property type="entry name" value="HMG"/>
    <property type="match status" value="1"/>
</dbReference>
<evidence type="ECO:0000256" key="8">
    <source>
        <dbReference type="ARBA" id="ARBA00023242"/>
    </source>
</evidence>
<dbReference type="InterPro" id="IPR036910">
    <property type="entry name" value="HMG_box_dom_sf"/>
</dbReference>
<keyword evidence="3" id="KW-0879">Wnt signaling pathway</keyword>
<dbReference type="PROSITE" id="PS50118">
    <property type="entry name" value="HMG_BOX_2"/>
    <property type="match status" value="1"/>
</dbReference>
<dbReference type="Proteomes" id="UP001432322">
    <property type="component" value="Unassembled WGS sequence"/>
</dbReference>
<gene>
    <name evidence="12" type="ORF">PFISCL1PPCAC_19407</name>
</gene>
<keyword evidence="6" id="KW-0010">Activator</keyword>
<dbReference type="PANTHER" id="PTHR10373:SF38">
    <property type="entry name" value="PROTEIN PANGOLIN, ISOFORM J"/>
    <property type="match status" value="1"/>
</dbReference>
<comment type="similarity">
    <text evidence="2">Belongs to the TCF/LEF family.</text>
</comment>
<sequence>MADETDEVKVFRVHDEDESDAPSLADDKKDVALEEEMECKPFFDGKGAFQPLPASPAFGSMFPYSPGVMNPFQIALMSQAATAASMAANAYIALSPHFPGLPMPSSPLDMYTRALVAAASPLAGPKVGMMGGMPGMPLPSAYPPNPLAHMQMMGGYGMGGMAPSTSTSTPHTPNTTKRKRIKEEKEEHIKKPKNAYFWFMDENRKKLMIEDEWKDKQSADLNKELGQRWQSMNEQEKQPYFELAKKDKDEHNIKYPNWSARENYANSIKRKKKKDRTVEPGDGKKCRARFGMTEQDKWCKHCLRKKKCMYVRGGGADDEERASSHSAQRATDSESDLDDEPIHGTLDDDTKMVLTTNLPAIPTITPMPLTPSFSLNSLLHRQLTLP</sequence>
<evidence type="ECO:0000256" key="2">
    <source>
        <dbReference type="ARBA" id="ARBA00006569"/>
    </source>
</evidence>
<dbReference type="Pfam" id="PF00505">
    <property type="entry name" value="HMG_box"/>
    <property type="match status" value="1"/>
</dbReference>
<protein>
    <recommendedName>
        <fullName evidence="11">HMG box domain-containing protein</fullName>
    </recommendedName>
</protein>
<feature type="compositionally biased region" description="Basic and acidic residues" evidence="10">
    <location>
        <begin position="340"/>
        <end position="351"/>
    </location>
</feature>
<dbReference type="EMBL" id="BTSY01000005">
    <property type="protein sequence ID" value="GMT28110.1"/>
    <property type="molecule type" value="Genomic_DNA"/>
</dbReference>
<evidence type="ECO:0000256" key="1">
    <source>
        <dbReference type="ARBA" id="ARBA00004123"/>
    </source>
</evidence>
<keyword evidence="4" id="KW-0805">Transcription regulation</keyword>
<dbReference type="Gene3D" id="1.10.30.10">
    <property type="entry name" value="High mobility group box domain"/>
    <property type="match status" value="1"/>
</dbReference>
<dbReference type="SUPFAM" id="SSF47095">
    <property type="entry name" value="HMG-box"/>
    <property type="match status" value="1"/>
</dbReference>
<accession>A0AAV5WCH8</accession>
<evidence type="ECO:0000256" key="9">
    <source>
        <dbReference type="PROSITE-ProRule" id="PRU00267"/>
    </source>
</evidence>
<feature type="region of interest" description="Disordered" evidence="10">
    <location>
        <begin position="163"/>
        <end position="187"/>
    </location>
</feature>
<dbReference type="GO" id="GO:0060070">
    <property type="term" value="P:canonical Wnt signaling pathway"/>
    <property type="evidence" value="ECO:0007669"/>
    <property type="project" value="TreeGrafter"/>
</dbReference>
<keyword evidence="13" id="KW-1185">Reference proteome</keyword>
<evidence type="ECO:0000256" key="5">
    <source>
        <dbReference type="ARBA" id="ARBA00023125"/>
    </source>
</evidence>
<evidence type="ECO:0000313" key="12">
    <source>
        <dbReference type="EMBL" id="GMT28110.1"/>
    </source>
</evidence>
<feature type="compositionally biased region" description="Low complexity" evidence="10">
    <location>
        <begin position="163"/>
        <end position="175"/>
    </location>
</feature>
<dbReference type="AlphaFoldDB" id="A0AAV5WCH8"/>
<reference evidence="12" key="1">
    <citation type="submission" date="2023-10" db="EMBL/GenBank/DDBJ databases">
        <title>Genome assembly of Pristionchus species.</title>
        <authorList>
            <person name="Yoshida K."/>
            <person name="Sommer R.J."/>
        </authorList>
    </citation>
    <scope>NUCLEOTIDE SEQUENCE</scope>
    <source>
        <strain evidence="12">RS5133</strain>
    </source>
</reference>
<proteinExistence type="inferred from homology"/>
<comment type="caution">
    <text evidence="12">The sequence shown here is derived from an EMBL/GenBank/DDBJ whole genome shotgun (WGS) entry which is preliminary data.</text>
</comment>
<name>A0AAV5WCH8_9BILA</name>
<dbReference type="InterPro" id="IPR024940">
    <property type="entry name" value="TCF/LEF"/>
</dbReference>
<keyword evidence="8 9" id="KW-0539">Nucleus</keyword>
<dbReference type="SMART" id="SM01366">
    <property type="entry name" value="c-clamp"/>
    <property type="match status" value="1"/>
</dbReference>
<evidence type="ECO:0000313" key="13">
    <source>
        <dbReference type="Proteomes" id="UP001432322"/>
    </source>
</evidence>
<evidence type="ECO:0000256" key="10">
    <source>
        <dbReference type="SAM" id="MobiDB-lite"/>
    </source>
</evidence>
<feature type="DNA-binding region" description="HMG box" evidence="9">
    <location>
        <begin position="189"/>
        <end position="259"/>
    </location>
</feature>
<feature type="region of interest" description="Disordered" evidence="10">
    <location>
        <begin position="1"/>
        <end position="25"/>
    </location>
</feature>
<dbReference type="GO" id="GO:1990907">
    <property type="term" value="C:beta-catenin-TCF complex"/>
    <property type="evidence" value="ECO:0007669"/>
    <property type="project" value="TreeGrafter"/>
</dbReference>
<dbReference type="InterPro" id="IPR009071">
    <property type="entry name" value="HMG_box_dom"/>
</dbReference>
<evidence type="ECO:0000256" key="6">
    <source>
        <dbReference type="ARBA" id="ARBA00023159"/>
    </source>
</evidence>
<dbReference type="GO" id="GO:0000978">
    <property type="term" value="F:RNA polymerase II cis-regulatory region sequence-specific DNA binding"/>
    <property type="evidence" value="ECO:0007669"/>
    <property type="project" value="TreeGrafter"/>
</dbReference>
<evidence type="ECO:0000256" key="7">
    <source>
        <dbReference type="ARBA" id="ARBA00023163"/>
    </source>
</evidence>
<dbReference type="PANTHER" id="PTHR10373">
    <property type="entry name" value="TRANSCRIPTION FACTOR 7 FAMILY MEMBER"/>
    <property type="match status" value="1"/>
</dbReference>
<dbReference type="GO" id="GO:0000981">
    <property type="term" value="F:DNA-binding transcription factor activity, RNA polymerase II-specific"/>
    <property type="evidence" value="ECO:0007669"/>
    <property type="project" value="TreeGrafter"/>
</dbReference>
<organism evidence="12 13">
    <name type="scientific">Pristionchus fissidentatus</name>
    <dbReference type="NCBI Taxonomy" id="1538716"/>
    <lineage>
        <taxon>Eukaryota</taxon>
        <taxon>Metazoa</taxon>
        <taxon>Ecdysozoa</taxon>
        <taxon>Nematoda</taxon>
        <taxon>Chromadorea</taxon>
        <taxon>Rhabditida</taxon>
        <taxon>Rhabditina</taxon>
        <taxon>Diplogasteromorpha</taxon>
        <taxon>Diplogasteroidea</taxon>
        <taxon>Neodiplogasteridae</taxon>
        <taxon>Pristionchus</taxon>
    </lineage>
</organism>
<keyword evidence="5 9" id="KW-0238">DNA-binding</keyword>
<evidence type="ECO:0000259" key="11">
    <source>
        <dbReference type="PROSITE" id="PS50118"/>
    </source>
</evidence>
<dbReference type="GO" id="GO:0000785">
    <property type="term" value="C:chromatin"/>
    <property type="evidence" value="ECO:0007669"/>
    <property type="project" value="TreeGrafter"/>
</dbReference>
<evidence type="ECO:0000256" key="3">
    <source>
        <dbReference type="ARBA" id="ARBA00022687"/>
    </source>
</evidence>